<proteinExistence type="predicted"/>
<dbReference type="RefSeq" id="WP_271013426.1">
    <property type="nucleotide sequence ID" value="NZ_JAQIFT010000068.1"/>
</dbReference>
<dbReference type="Proteomes" id="UP001169242">
    <property type="component" value="Unassembled WGS sequence"/>
</dbReference>
<gene>
    <name evidence="2" type="ORF">PBV87_19340</name>
</gene>
<comment type="caution">
    <text evidence="2">The sequence shown here is derived from an EMBL/GenBank/DDBJ whole genome shotgun (WGS) entry which is preliminary data.</text>
</comment>
<dbReference type="AlphaFoldDB" id="A0AA42DQR7"/>
<keyword evidence="1" id="KW-0812">Transmembrane</keyword>
<name>A0AA42DQR7_9FIRM</name>
<keyword evidence="3" id="KW-1185">Reference proteome</keyword>
<dbReference type="EMBL" id="JAQIFT010000068">
    <property type="protein sequence ID" value="MDA3733628.1"/>
    <property type="molecule type" value="Genomic_DNA"/>
</dbReference>
<accession>A0AA42DQR7</accession>
<evidence type="ECO:0000313" key="3">
    <source>
        <dbReference type="Proteomes" id="UP001169242"/>
    </source>
</evidence>
<dbReference type="Pfam" id="PF07454">
    <property type="entry name" value="SpoIIP"/>
    <property type="match status" value="1"/>
</dbReference>
<evidence type="ECO:0000256" key="1">
    <source>
        <dbReference type="SAM" id="Phobius"/>
    </source>
</evidence>
<dbReference type="InterPro" id="IPR010897">
    <property type="entry name" value="Spore_II_P"/>
</dbReference>
<organism evidence="2 3">
    <name type="scientific">Holtiella tumoricola</name>
    <dbReference type="NCBI Taxonomy" id="3018743"/>
    <lineage>
        <taxon>Bacteria</taxon>
        <taxon>Bacillati</taxon>
        <taxon>Bacillota</taxon>
        <taxon>Clostridia</taxon>
        <taxon>Lachnospirales</taxon>
        <taxon>Cellulosilyticaceae</taxon>
        <taxon>Holtiella</taxon>
    </lineage>
</organism>
<evidence type="ECO:0000313" key="2">
    <source>
        <dbReference type="EMBL" id="MDA3733628.1"/>
    </source>
</evidence>
<reference evidence="2" key="1">
    <citation type="journal article" date="2023" name="Int. J. Syst. Evol. Microbiol.">
        <title>&lt;i&gt;Holtiella tumoricola&lt;/i&gt; gen. nov. sp. nov., isolated from a human clinical sample.</title>
        <authorList>
            <person name="Allen-Vercoe E."/>
            <person name="Daigneault M.C."/>
            <person name="Vancuren S.J."/>
            <person name="Cochrane K."/>
            <person name="O'Neal L.L."/>
            <person name="Sankaranarayanan K."/>
            <person name="Lawson P.A."/>
        </authorList>
    </citation>
    <scope>NUCLEOTIDE SEQUENCE</scope>
    <source>
        <strain evidence="2">CC70A</strain>
    </source>
</reference>
<feature type="transmembrane region" description="Helical" evidence="1">
    <location>
        <begin position="12"/>
        <end position="29"/>
    </location>
</feature>
<keyword evidence="1" id="KW-0472">Membrane</keyword>
<sequence>MQKLKPLTKQMKIYLVLVGIGLVVSYNIYQHFNKMPGHQTPFLITCLTMPFAYSTTEGSEWYEKPSFQFDWEPLRLLTQTLPYSEFIDHFTEVSELTGYFKIPEEEEMISLEKDNVYQPNLPTPVKAEIDLNKLNDPNYLLSKIYTGDHDELTIDANMLSEWDFEALAKKEFRLDESIEGPKVLIFHTHAKERFADEDKSDPGILAVGSEIENILENKYGIETLHVTDHFYINDTSEDTNGCYERMETVIQGILDENPSIQVCIDLHRDGVAGTGKVVGDLNGEEACKIMFVNGLTMLKNQDGENIPMKTLTNPNLEDNLAFSLQAQIEGMKYYPELMRKVYLKAYRYSLHMKPMSLLVEIGSQNDTSEEAVRTAEPIATILAKVLEKD</sequence>
<keyword evidence="1" id="KW-1133">Transmembrane helix</keyword>
<protein>
    <submittedName>
        <fullName evidence="2">Stage II sporulation protein P</fullName>
    </submittedName>
</protein>